<dbReference type="CDD" id="cd02947">
    <property type="entry name" value="TRX_family"/>
    <property type="match status" value="1"/>
</dbReference>
<evidence type="ECO:0000313" key="7">
    <source>
        <dbReference type="EMBL" id="ADL55900.1"/>
    </source>
</evidence>
<dbReference type="PROSITE" id="PS00194">
    <property type="entry name" value="THIOREDOXIN_1"/>
    <property type="match status" value="1"/>
</dbReference>
<keyword evidence="8" id="KW-1185">Reference proteome</keyword>
<dbReference type="STRING" id="395494.Galf_1892"/>
<dbReference type="PANTHER" id="PTHR45663">
    <property type="entry name" value="GEO12009P1"/>
    <property type="match status" value="1"/>
</dbReference>
<keyword evidence="1" id="KW-0813">Transport</keyword>
<dbReference type="InterPro" id="IPR017937">
    <property type="entry name" value="Thioredoxin_CS"/>
</dbReference>
<evidence type="ECO:0000256" key="1">
    <source>
        <dbReference type="ARBA" id="ARBA00022448"/>
    </source>
</evidence>
<dbReference type="RefSeq" id="WP_013293833.1">
    <property type="nucleotide sequence ID" value="NC_014394.1"/>
</dbReference>
<evidence type="ECO:0000259" key="6">
    <source>
        <dbReference type="PROSITE" id="PS51352"/>
    </source>
</evidence>
<keyword evidence="4" id="KW-0676">Redox-active center</keyword>
<sequence length="127" mass="14313" precursor="true">MKQIARSLMLLLALIFPLLAHALGEPYTQEKMDALNKAEKPVLVTIHANWCGTCRAQERVLEKLLSKAEFREITILRVDFDQQKPVVHKLGAKYQSTLIVFKGGEMAGRMTGETDSDRIARLLYSAL</sequence>
<keyword evidence="2" id="KW-0249">Electron transport</keyword>
<dbReference type="PANTHER" id="PTHR45663:SF11">
    <property type="entry name" value="GEO12009P1"/>
    <property type="match status" value="1"/>
</dbReference>
<dbReference type="SUPFAM" id="SSF52833">
    <property type="entry name" value="Thioredoxin-like"/>
    <property type="match status" value="1"/>
</dbReference>
<evidence type="ECO:0000256" key="3">
    <source>
        <dbReference type="ARBA" id="ARBA00023157"/>
    </source>
</evidence>
<gene>
    <name evidence="7" type="ordered locus">Galf_1892</name>
</gene>
<feature type="chain" id="PRO_5003128187" evidence="5">
    <location>
        <begin position="23"/>
        <end position="127"/>
    </location>
</feature>
<reference evidence="7 8" key="1">
    <citation type="submission" date="2010-08" db="EMBL/GenBank/DDBJ databases">
        <title>Complete sequence of Gallionella capsiferriformans ES-2.</title>
        <authorList>
            <consortium name="US DOE Joint Genome Institute"/>
            <person name="Lucas S."/>
            <person name="Copeland A."/>
            <person name="Lapidus A."/>
            <person name="Cheng J.-F."/>
            <person name="Bruce D."/>
            <person name="Goodwin L."/>
            <person name="Pitluck S."/>
            <person name="Chertkov O."/>
            <person name="Davenport K.W."/>
            <person name="Detter J.C."/>
            <person name="Han C."/>
            <person name="Tapia R."/>
            <person name="Land M."/>
            <person name="Hauser L."/>
            <person name="Chang Y.-J."/>
            <person name="Jeffries C."/>
            <person name="Kyrpides N."/>
            <person name="Ivanova N."/>
            <person name="Mikhailova N."/>
            <person name="Shelobolina E.S."/>
            <person name="Picardal F."/>
            <person name="Roden E."/>
            <person name="Emerson D."/>
            <person name="Woyke T."/>
        </authorList>
    </citation>
    <scope>NUCLEOTIDE SEQUENCE [LARGE SCALE GENOMIC DNA]</scope>
    <source>
        <strain evidence="7 8">ES-2</strain>
    </source>
</reference>
<dbReference type="HOGENOM" id="CLU_090389_13_1_4"/>
<evidence type="ECO:0000256" key="5">
    <source>
        <dbReference type="SAM" id="SignalP"/>
    </source>
</evidence>
<dbReference type="AlphaFoldDB" id="D9SHA3"/>
<dbReference type="eggNOG" id="COG0526">
    <property type="taxonomic scope" value="Bacteria"/>
</dbReference>
<accession>D9SHA3</accession>
<dbReference type="Pfam" id="PF00085">
    <property type="entry name" value="Thioredoxin"/>
    <property type="match status" value="1"/>
</dbReference>
<evidence type="ECO:0000313" key="8">
    <source>
        <dbReference type="Proteomes" id="UP000001235"/>
    </source>
</evidence>
<evidence type="ECO:0000256" key="4">
    <source>
        <dbReference type="ARBA" id="ARBA00023284"/>
    </source>
</evidence>
<evidence type="ECO:0000256" key="2">
    <source>
        <dbReference type="ARBA" id="ARBA00022982"/>
    </source>
</evidence>
<proteinExistence type="predicted"/>
<dbReference type="Gene3D" id="3.40.30.10">
    <property type="entry name" value="Glutaredoxin"/>
    <property type="match status" value="1"/>
</dbReference>
<feature type="domain" description="Thioredoxin" evidence="6">
    <location>
        <begin position="7"/>
        <end position="127"/>
    </location>
</feature>
<dbReference type="GO" id="GO:0015035">
    <property type="term" value="F:protein-disulfide reductase activity"/>
    <property type="evidence" value="ECO:0007669"/>
    <property type="project" value="TreeGrafter"/>
</dbReference>
<protein>
    <submittedName>
        <fullName evidence="7">Thioredoxin domain-containing protein</fullName>
    </submittedName>
</protein>
<dbReference type="GO" id="GO:0005737">
    <property type="term" value="C:cytoplasm"/>
    <property type="evidence" value="ECO:0007669"/>
    <property type="project" value="TreeGrafter"/>
</dbReference>
<dbReference type="InterPro" id="IPR036249">
    <property type="entry name" value="Thioredoxin-like_sf"/>
</dbReference>
<dbReference type="Proteomes" id="UP000001235">
    <property type="component" value="Chromosome"/>
</dbReference>
<dbReference type="EMBL" id="CP002159">
    <property type="protein sequence ID" value="ADL55900.1"/>
    <property type="molecule type" value="Genomic_DNA"/>
</dbReference>
<feature type="signal peptide" evidence="5">
    <location>
        <begin position="1"/>
        <end position="22"/>
    </location>
</feature>
<dbReference type="InterPro" id="IPR013766">
    <property type="entry name" value="Thioredoxin_domain"/>
</dbReference>
<dbReference type="PROSITE" id="PS51352">
    <property type="entry name" value="THIOREDOXIN_2"/>
    <property type="match status" value="1"/>
</dbReference>
<keyword evidence="5" id="KW-0732">Signal</keyword>
<dbReference type="KEGG" id="gca:Galf_1892"/>
<organism evidence="7 8">
    <name type="scientific">Gallionella capsiferriformans (strain ES-2)</name>
    <name type="common">Gallionella ferruginea capsiferriformans (strain ES-2)</name>
    <dbReference type="NCBI Taxonomy" id="395494"/>
    <lineage>
        <taxon>Bacteria</taxon>
        <taxon>Pseudomonadati</taxon>
        <taxon>Pseudomonadota</taxon>
        <taxon>Betaproteobacteria</taxon>
        <taxon>Nitrosomonadales</taxon>
        <taxon>Gallionellaceae</taxon>
        <taxon>Gallionella</taxon>
    </lineage>
</organism>
<keyword evidence="3" id="KW-1015">Disulfide bond</keyword>
<name>D9SHA3_GALCS</name>